<feature type="region of interest" description="Disordered" evidence="1">
    <location>
        <begin position="251"/>
        <end position="292"/>
    </location>
</feature>
<accession>A0A9J5ZSP2</accession>
<proteinExistence type="predicted"/>
<name>A0A9J5ZSP2_SOLCO</name>
<feature type="compositionally biased region" description="Basic residues" evidence="1">
    <location>
        <begin position="278"/>
        <end position="292"/>
    </location>
</feature>
<sequence>MQELRKIITGQCGIKSDCTVGVLDTRHVLIRLMTMKDYVHLLSTPAFYVKAKENYWQMRTLRWDPWFELDIETTIGKIHPELYHSESEQKEKEEYAKSRIGTTADQKRILTIGNIVGNKQNRQKWMALREEEERDQDDSNEGRALAESTKEWVNKAFESKKKGEAENKKEACKGTNENDANRKVEVNKESKQIQSPNKEKIEKDNEEVLPLSIHNRYEGSVENHEGSVDKVDMHRKISKVVINGHLSLTQVDKMKDKVVKKKNQGEKDNAGAQASSRQSKRTIIYKKKCKYQ</sequence>
<dbReference type="Pfam" id="PF14111">
    <property type="entry name" value="DUF4283"/>
    <property type="match status" value="1"/>
</dbReference>
<keyword evidence="4" id="KW-1185">Reference proteome</keyword>
<dbReference type="AlphaFoldDB" id="A0A9J5ZSP2"/>
<evidence type="ECO:0000313" key="3">
    <source>
        <dbReference type="EMBL" id="KAG5615050.1"/>
    </source>
</evidence>
<feature type="domain" description="DUF4283" evidence="2">
    <location>
        <begin position="1"/>
        <end position="69"/>
    </location>
</feature>
<dbReference type="EMBL" id="JACXVP010000003">
    <property type="protein sequence ID" value="KAG5615050.1"/>
    <property type="molecule type" value="Genomic_DNA"/>
</dbReference>
<comment type="caution">
    <text evidence="3">The sequence shown here is derived from an EMBL/GenBank/DDBJ whole genome shotgun (WGS) entry which is preliminary data.</text>
</comment>
<evidence type="ECO:0000259" key="2">
    <source>
        <dbReference type="Pfam" id="PF14111"/>
    </source>
</evidence>
<evidence type="ECO:0000313" key="4">
    <source>
        <dbReference type="Proteomes" id="UP000824120"/>
    </source>
</evidence>
<feature type="compositionally biased region" description="Acidic residues" evidence="1">
    <location>
        <begin position="130"/>
        <end position="139"/>
    </location>
</feature>
<dbReference type="Proteomes" id="UP000824120">
    <property type="component" value="Chromosome 3"/>
</dbReference>
<reference evidence="3 4" key="1">
    <citation type="submission" date="2020-09" db="EMBL/GenBank/DDBJ databases">
        <title>De no assembly of potato wild relative species, Solanum commersonii.</title>
        <authorList>
            <person name="Cho K."/>
        </authorList>
    </citation>
    <scope>NUCLEOTIDE SEQUENCE [LARGE SCALE GENOMIC DNA]</scope>
    <source>
        <strain evidence="3">LZ3.2</strain>
        <tissue evidence="3">Leaf</tissue>
    </source>
</reference>
<feature type="region of interest" description="Disordered" evidence="1">
    <location>
        <begin position="129"/>
        <end position="207"/>
    </location>
</feature>
<gene>
    <name evidence="3" type="ORF">H5410_014874</name>
</gene>
<evidence type="ECO:0000256" key="1">
    <source>
        <dbReference type="SAM" id="MobiDB-lite"/>
    </source>
</evidence>
<feature type="compositionally biased region" description="Basic and acidic residues" evidence="1">
    <location>
        <begin position="148"/>
        <end position="172"/>
    </location>
</feature>
<protein>
    <recommendedName>
        <fullName evidence="2">DUF4283 domain-containing protein</fullName>
    </recommendedName>
</protein>
<dbReference type="OrthoDB" id="851886at2759"/>
<feature type="compositionally biased region" description="Basic and acidic residues" evidence="1">
    <location>
        <begin position="252"/>
        <end position="269"/>
    </location>
</feature>
<dbReference type="InterPro" id="IPR025558">
    <property type="entry name" value="DUF4283"/>
</dbReference>
<feature type="compositionally biased region" description="Basic and acidic residues" evidence="1">
    <location>
        <begin position="179"/>
        <end position="203"/>
    </location>
</feature>
<organism evidence="3 4">
    <name type="scientific">Solanum commersonii</name>
    <name type="common">Commerson's wild potato</name>
    <name type="synonym">Commerson's nightshade</name>
    <dbReference type="NCBI Taxonomy" id="4109"/>
    <lineage>
        <taxon>Eukaryota</taxon>
        <taxon>Viridiplantae</taxon>
        <taxon>Streptophyta</taxon>
        <taxon>Embryophyta</taxon>
        <taxon>Tracheophyta</taxon>
        <taxon>Spermatophyta</taxon>
        <taxon>Magnoliopsida</taxon>
        <taxon>eudicotyledons</taxon>
        <taxon>Gunneridae</taxon>
        <taxon>Pentapetalae</taxon>
        <taxon>asterids</taxon>
        <taxon>lamiids</taxon>
        <taxon>Solanales</taxon>
        <taxon>Solanaceae</taxon>
        <taxon>Solanoideae</taxon>
        <taxon>Solaneae</taxon>
        <taxon>Solanum</taxon>
    </lineage>
</organism>